<sequence length="148" mass="16852">MDVALPPDFKEFLKLLKQNDVEYLLIGGYAIGYHGYPRATNDLDIWVAIHPRNAQKIVLTLREFGFDTVDLANELFLQEKSIVRMGVPPMRIEILTTISGVTFAECFQARIETVLDGVEVNLINLQHLKQNKKASGRFKDLDDLEHLP</sequence>
<proteinExistence type="predicted"/>
<name>A0A3B0VI06_9ZZZZ</name>
<dbReference type="Gene3D" id="3.30.460.40">
    <property type="match status" value="1"/>
</dbReference>
<accession>A0A3B0VI06</accession>
<dbReference type="EMBL" id="UOEU01000275">
    <property type="protein sequence ID" value="VAW31706.1"/>
    <property type="molecule type" value="Genomic_DNA"/>
</dbReference>
<reference evidence="1" key="1">
    <citation type="submission" date="2018-06" db="EMBL/GenBank/DDBJ databases">
        <authorList>
            <person name="Zhirakovskaya E."/>
        </authorList>
    </citation>
    <scope>NUCLEOTIDE SEQUENCE</scope>
</reference>
<dbReference type="InterPro" id="IPR043519">
    <property type="entry name" value="NT_sf"/>
</dbReference>
<dbReference type="AlphaFoldDB" id="A0A3B0VI06"/>
<evidence type="ECO:0000313" key="1">
    <source>
        <dbReference type="EMBL" id="VAW31706.1"/>
    </source>
</evidence>
<dbReference type="SUPFAM" id="SSF81301">
    <property type="entry name" value="Nucleotidyltransferase"/>
    <property type="match status" value="1"/>
</dbReference>
<organism evidence="1">
    <name type="scientific">hydrothermal vent metagenome</name>
    <dbReference type="NCBI Taxonomy" id="652676"/>
    <lineage>
        <taxon>unclassified sequences</taxon>
        <taxon>metagenomes</taxon>
        <taxon>ecological metagenomes</taxon>
    </lineage>
</organism>
<gene>
    <name evidence="1" type="ORF">MNBD_CHLOROFLEXI01-5300</name>
</gene>
<protein>
    <submittedName>
        <fullName evidence="1">Uncharacterized protein</fullName>
    </submittedName>
</protein>